<dbReference type="AlphaFoldDB" id="A0A8B8N861"/>
<dbReference type="Proteomes" id="UP000827889">
    <property type="component" value="Chromosome 4"/>
</dbReference>
<accession>A0A8B8N861</accession>
<dbReference type="PANTHER" id="PTHR11017:SF570">
    <property type="entry name" value="DISEASE RESISTANCE PROTEIN (TIR-NBS CLASS)-RELATED"/>
    <property type="match status" value="1"/>
</dbReference>
<sequence>MNPPILAELRWLSWHNLPPVLTLTAFSMLNMVILDLSWSTFSESWDGWSHIKMARNLKVLNLTGCAQLQRTPDLSAHVKLEQLILESCGRLVEIDESIGQLKQLVLLNLRFCRKLRRLPEELVNLESLKELLIDWTSIREIPGPGGMKKL</sequence>
<evidence type="ECO:0000313" key="1">
    <source>
        <dbReference type="Proteomes" id="UP000827889"/>
    </source>
</evidence>
<proteinExistence type="predicted"/>
<organism evidence="1 2">
    <name type="scientific">Rhodamnia argentea</name>
    <dbReference type="NCBI Taxonomy" id="178133"/>
    <lineage>
        <taxon>Eukaryota</taxon>
        <taxon>Viridiplantae</taxon>
        <taxon>Streptophyta</taxon>
        <taxon>Embryophyta</taxon>
        <taxon>Tracheophyta</taxon>
        <taxon>Spermatophyta</taxon>
        <taxon>Magnoliopsida</taxon>
        <taxon>eudicotyledons</taxon>
        <taxon>Gunneridae</taxon>
        <taxon>Pentapetalae</taxon>
        <taxon>rosids</taxon>
        <taxon>malvids</taxon>
        <taxon>Myrtales</taxon>
        <taxon>Myrtaceae</taxon>
        <taxon>Myrtoideae</taxon>
        <taxon>Myrteae</taxon>
        <taxon>Australasian group</taxon>
        <taxon>Rhodamnia</taxon>
    </lineage>
</organism>
<dbReference type="InterPro" id="IPR032675">
    <property type="entry name" value="LRR_dom_sf"/>
</dbReference>
<dbReference type="RefSeq" id="XP_030518622.2">
    <property type="nucleotide sequence ID" value="XM_030662762.2"/>
</dbReference>
<dbReference type="PANTHER" id="PTHR11017">
    <property type="entry name" value="LEUCINE-RICH REPEAT-CONTAINING PROTEIN"/>
    <property type="match status" value="1"/>
</dbReference>
<dbReference type="InterPro" id="IPR044974">
    <property type="entry name" value="Disease_R_plants"/>
</dbReference>
<dbReference type="Gene3D" id="3.80.10.10">
    <property type="entry name" value="Ribonuclease Inhibitor"/>
    <property type="match status" value="1"/>
</dbReference>
<dbReference type="KEGG" id="rarg:115732094"/>
<dbReference type="SUPFAM" id="SSF52058">
    <property type="entry name" value="L domain-like"/>
    <property type="match status" value="1"/>
</dbReference>
<gene>
    <name evidence="2" type="primary">LOC115732094</name>
</gene>
<dbReference type="GO" id="GO:0006952">
    <property type="term" value="P:defense response"/>
    <property type="evidence" value="ECO:0007669"/>
    <property type="project" value="InterPro"/>
</dbReference>
<reference evidence="2" key="1">
    <citation type="submission" date="2025-08" db="UniProtKB">
        <authorList>
            <consortium name="RefSeq"/>
        </authorList>
    </citation>
    <scope>IDENTIFICATION</scope>
    <source>
        <tissue evidence="2">Leaf</tissue>
    </source>
</reference>
<keyword evidence="1" id="KW-1185">Reference proteome</keyword>
<dbReference type="GeneID" id="115732094"/>
<evidence type="ECO:0000313" key="2">
    <source>
        <dbReference type="RefSeq" id="XP_030518622.2"/>
    </source>
</evidence>
<name>A0A8B8N861_9MYRT</name>
<protein>
    <submittedName>
        <fullName evidence="2">Disease resistance protein Roq1-like</fullName>
    </submittedName>
</protein>